<dbReference type="RefSeq" id="WP_242713705.1">
    <property type="nucleotide sequence ID" value="NZ_JALDAX010000032.1"/>
</dbReference>
<comment type="caution">
    <text evidence="1">The sequence shown here is derived from an EMBL/GenBank/DDBJ whole genome shotgun (WGS) entry which is preliminary data.</text>
</comment>
<accession>A0ABS9XW93</accession>
<sequence>MSSSGGFTGISLAGTWECGACGATGDGWYDAEDGELVLHDEDGQPFAPDEHVCGEG</sequence>
<organism evidence="1 2">
    <name type="scientific">Streptomyces spinosisporus</name>
    <dbReference type="NCBI Taxonomy" id="2927582"/>
    <lineage>
        <taxon>Bacteria</taxon>
        <taxon>Bacillati</taxon>
        <taxon>Actinomycetota</taxon>
        <taxon>Actinomycetes</taxon>
        <taxon>Kitasatosporales</taxon>
        <taxon>Streptomycetaceae</taxon>
        <taxon>Streptomyces</taxon>
    </lineage>
</organism>
<name>A0ABS9XW93_9ACTN</name>
<reference evidence="1" key="1">
    <citation type="submission" date="2022-03" db="EMBL/GenBank/DDBJ databases">
        <title>Streptomyces 7R015 and 7R016 isolated from Barleria lupulina in Thailand.</title>
        <authorList>
            <person name="Kanchanasin P."/>
            <person name="Phongsopitanun W."/>
            <person name="Tanasupawat S."/>
        </authorList>
    </citation>
    <scope>NUCLEOTIDE SEQUENCE</scope>
    <source>
        <strain evidence="1">7R016</strain>
    </source>
</reference>
<dbReference type="EMBL" id="JALDAX010000032">
    <property type="protein sequence ID" value="MCI3246354.1"/>
    <property type="molecule type" value="Genomic_DNA"/>
</dbReference>
<gene>
    <name evidence="1" type="ORF">MQN93_42350</name>
</gene>
<proteinExistence type="predicted"/>
<evidence type="ECO:0000313" key="2">
    <source>
        <dbReference type="Proteomes" id="UP001165270"/>
    </source>
</evidence>
<dbReference type="Proteomes" id="UP001165270">
    <property type="component" value="Unassembled WGS sequence"/>
</dbReference>
<evidence type="ECO:0000313" key="1">
    <source>
        <dbReference type="EMBL" id="MCI3246354.1"/>
    </source>
</evidence>
<keyword evidence="2" id="KW-1185">Reference proteome</keyword>
<protein>
    <submittedName>
        <fullName evidence="1">Uncharacterized protein</fullName>
    </submittedName>
</protein>